<dbReference type="Pfam" id="PF13087">
    <property type="entry name" value="AAA_12"/>
    <property type="match status" value="1"/>
</dbReference>
<protein>
    <submittedName>
        <fullName evidence="7">AAA domain-containing protein</fullName>
    </submittedName>
</protein>
<evidence type="ECO:0000256" key="1">
    <source>
        <dbReference type="ARBA" id="ARBA00007913"/>
    </source>
</evidence>
<dbReference type="GO" id="GO:0005524">
    <property type="term" value="F:ATP binding"/>
    <property type="evidence" value="ECO:0007669"/>
    <property type="project" value="UniProtKB-KW"/>
</dbReference>
<dbReference type="Gene3D" id="1.10.510.10">
    <property type="entry name" value="Transferase(Phosphotransferase) domain 1"/>
    <property type="match status" value="1"/>
</dbReference>
<evidence type="ECO:0000256" key="4">
    <source>
        <dbReference type="ARBA" id="ARBA00022806"/>
    </source>
</evidence>
<dbReference type="CDD" id="cd18808">
    <property type="entry name" value="SF1_C_Upf1"/>
    <property type="match status" value="1"/>
</dbReference>
<sequence>MENEIGKYQIKEVIHEGQLSTVLVVEEKQNSIKKYALKKLKIDGLNDEDKKFILEIFRREKEALSQLNHPNVIKYVDSFEDENNYYLVTEYDENLVSLDKLDNSLSEKKKFEIILELLDGFSACHEKKIIHRDIKPSNILISNEGSEIKIIDFGISKIKDSITFKTTTTLRDFMSQPFASPEQKKKFHISEESDIYSLGLLIHYIFTKKILNTETLSTNEEIKNSTLPSLLKPIIIKATSTAREDRYSSVDVLINEIKNTMLKIDEQKRTLNLTYSNHVISDLYNLEKIQGTSEIFAKQYILDSLKEYKNIYMGNNEVVYIVGEDVKYRAKILNDGQIIITKVWNLDNLSQRSKGAIIGAKVEVYSQRWNYEYKNERIYLDYLREKIELQYKKDQAKKLSKDSMSKLLSVWDDYLKVKKQKAYLRTNLGRYIEYQFNENLNFLEFKLDGKYDFEEEDKIQLVSKNGKKLIVGEFYQYLDEDKIKVIASKNFNEENFNDKGSIGVNNYMASKLTIRYSEAMRQLLDRTSVNTFLLDILNNPTTASKSKDQFKITKKYNEKILDNTIEVIESALTANDLYLIQGPPGTGKTTLISEMIAQIYEKYPYKRVLFVSPSHVAVDHAMKSIRKNIKKVNKNADNFIVRLGKEEKISKDNEILQVDQHTIKWAKKVKRDSLRQLESYLSSLNKYSDKKIYEVKKYLNNDLDKDRRVIESLIVDEHSEERKLITILKDWYIDLSQVEQFEQKIIENSFLVCSTCSGISSYDLFDFANFDWVIIDEAARATVPELLIPLVRARKAILVGDHQQLPPIVNIDGSESVDKGTQQSLEDSLFKYLYKSLNQNLKTTLDIQFRMNPAIANMINHLYYREINITNYFEDKDYLLSQLMKPITWIDTNNSNNKYQTKENNSYKNYEEVNQIEIILDKINNFLEKKKRKMAVGVISGYEAQKNLLVEKLSSKVWNYLDIEINNVDAFQGSEKDIIIYSVVRSNKKSDLGFLKDERRLNVSLSRAKEQLIIVGDSDVSGYYPHEANPFTRLINYIAKNPVECRIEV</sequence>
<dbReference type="InterPro" id="IPR041679">
    <property type="entry name" value="DNA2/NAM7-like_C"/>
</dbReference>
<dbReference type="Gene3D" id="3.40.50.300">
    <property type="entry name" value="P-loop containing nucleotide triphosphate hydrolases"/>
    <property type="match status" value="2"/>
</dbReference>
<comment type="similarity">
    <text evidence="1">Belongs to the DNA2/NAM7 helicase family.</text>
</comment>
<evidence type="ECO:0000256" key="5">
    <source>
        <dbReference type="ARBA" id="ARBA00022840"/>
    </source>
</evidence>
<evidence type="ECO:0000256" key="3">
    <source>
        <dbReference type="ARBA" id="ARBA00022801"/>
    </source>
</evidence>
<dbReference type="InterPro" id="IPR041677">
    <property type="entry name" value="DNA2/NAM7_AAA_11"/>
</dbReference>
<dbReference type="Pfam" id="PF13086">
    <property type="entry name" value="AAA_11"/>
    <property type="match status" value="1"/>
</dbReference>
<evidence type="ECO:0000259" key="6">
    <source>
        <dbReference type="PROSITE" id="PS50011"/>
    </source>
</evidence>
<dbReference type="PROSITE" id="PS50011">
    <property type="entry name" value="PROTEIN_KINASE_DOM"/>
    <property type="match status" value="1"/>
</dbReference>
<dbReference type="CDD" id="cd14014">
    <property type="entry name" value="STKc_PknB_like"/>
    <property type="match status" value="1"/>
</dbReference>
<dbReference type="FunFam" id="3.40.50.300:FF:000326">
    <property type="entry name" value="P-loop containing nucleoside triphosphate hydrolase"/>
    <property type="match status" value="1"/>
</dbReference>
<dbReference type="SMART" id="SM00487">
    <property type="entry name" value="DEXDc"/>
    <property type="match status" value="1"/>
</dbReference>
<reference evidence="7" key="1">
    <citation type="submission" date="2023-08" db="EMBL/GenBank/DDBJ databases">
        <title>Genomic characterization of piscicolin 126 produced by Carnobacterium maltaromaticum CM22 strain isolated from salmon (Salmo salar).</title>
        <authorList>
            <person name="Gonzalez-Gragera E."/>
            <person name="Garcia-Lopez J.D."/>
            <person name="Teso-Perez C."/>
            <person name="Gimenez-Hernandez I."/>
            <person name="Peralta-Sanchez J.M."/>
            <person name="Valdivia E."/>
            <person name="Montalban-Lopez M."/>
            <person name="Martin-Platero A.M."/>
            <person name="Banos A."/>
            <person name="Martinez-Bueno M."/>
        </authorList>
    </citation>
    <scope>NUCLEOTIDE SEQUENCE</scope>
    <source>
        <strain evidence="7">CM22</strain>
    </source>
</reference>
<dbReference type="InterPro" id="IPR047187">
    <property type="entry name" value="SF1_C_Upf1"/>
</dbReference>
<dbReference type="Proteomes" id="UP001290462">
    <property type="component" value="Unassembled WGS sequence"/>
</dbReference>
<dbReference type="RefSeq" id="WP_322808230.1">
    <property type="nucleotide sequence ID" value="NZ_JAVBVO010000001.1"/>
</dbReference>
<dbReference type="AlphaFoldDB" id="A0AAW9K134"/>
<comment type="caution">
    <text evidence="7">The sequence shown here is derived from an EMBL/GenBank/DDBJ whole genome shotgun (WGS) entry which is preliminary data.</text>
</comment>
<dbReference type="PANTHER" id="PTHR43788:SF8">
    <property type="entry name" value="DNA-BINDING PROTEIN SMUBP-2"/>
    <property type="match status" value="1"/>
</dbReference>
<accession>A0AAW9K134</accession>
<dbReference type="InterPro" id="IPR000719">
    <property type="entry name" value="Prot_kinase_dom"/>
</dbReference>
<dbReference type="EMBL" id="JAVBVO010000001">
    <property type="protein sequence ID" value="MDZ5757101.1"/>
    <property type="molecule type" value="Genomic_DNA"/>
</dbReference>
<gene>
    <name evidence="7" type="ORF">RAK27_00345</name>
</gene>
<dbReference type="GO" id="GO:0005694">
    <property type="term" value="C:chromosome"/>
    <property type="evidence" value="ECO:0007669"/>
    <property type="project" value="UniProtKB-ARBA"/>
</dbReference>
<dbReference type="Gene3D" id="3.30.200.20">
    <property type="entry name" value="Phosphorylase Kinase, domain 1"/>
    <property type="match status" value="1"/>
</dbReference>
<dbReference type="SMART" id="SM00382">
    <property type="entry name" value="AAA"/>
    <property type="match status" value="1"/>
</dbReference>
<dbReference type="GO" id="GO:0043139">
    <property type="term" value="F:5'-3' DNA helicase activity"/>
    <property type="evidence" value="ECO:0007669"/>
    <property type="project" value="TreeGrafter"/>
</dbReference>
<dbReference type="InterPro" id="IPR014001">
    <property type="entry name" value="Helicase_ATP-bd"/>
</dbReference>
<evidence type="ECO:0000313" key="8">
    <source>
        <dbReference type="Proteomes" id="UP001290462"/>
    </source>
</evidence>
<evidence type="ECO:0000313" key="7">
    <source>
        <dbReference type="EMBL" id="MDZ5757101.1"/>
    </source>
</evidence>
<organism evidence="7 8">
    <name type="scientific">Carnobacterium maltaromaticum</name>
    <name type="common">Carnobacterium piscicola</name>
    <dbReference type="NCBI Taxonomy" id="2751"/>
    <lineage>
        <taxon>Bacteria</taxon>
        <taxon>Bacillati</taxon>
        <taxon>Bacillota</taxon>
        <taxon>Bacilli</taxon>
        <taxon>Lactobacillales</taxon>
        <taxon>Carnobacteriaceae</taxon>
        <taxon>Carnobacterium</taxon>
    </lineage>
</organism>
<dbReference type="GO" id="GO:0016787">
    <property type="term" value="F:hydrolase activity"/>
    <property type="evidence" value="ECO:0007669"/>
    <property type="project" value="UniProtKB-KW"/>
</dbReference>
<evidence type="ECO:0000256" key="2">
    <source>
        <dbReference type="ARBA" id="ARBA00022741"/>
    </source>
</evidence>
<keyword evidence="4" id="KW-0347">Helicase</keyword>
<dbReference type="GO" id="GO:0004672">
    <property type="term" value="F:protein kinase activity"/>
    <property type="evidence" value="ECO:0007669"/>
    <property type="project" value="InterPro"/>
</dbReference>
<keyword evidence="3" id="KW-0378">Hydrolase</keyword>
<dbReference type="InterPro" id="IPR050534">
    <property type="entry name" value="Coronavir_polyprotein_1ab"/>
</dbReference>
<feature type="domain" description="Protein kinase" evidence="6">
    <location>
        <begin position="8"/>
        <end position="262"/>
    </location>
</feature>
<dbReference type="Pfam" id="PF00069">
    <property type="entry name" value="Pkinase"/>
    <property type="match status" value="1"/>
</dbReference>
<dbReference type="PANTHER" id="PTHR43788">
    <property type="entry name" value="DNA2/NAM7 HELICASE FAMILY MEMBER"/>
    <property type="match status" value="1"/>
</dbReference>
<dbReference type="SUPFAM" id="SSF56112">
    <property type="entry name" value="Protein kinase-like (PK-like)"/>
    <property type="match status" value="1"/>
</dbReference>
<dbReference type="SMART" id="SM00220">
    <property type="entry name" value="S_TKc"/>
    <property type="match status" value="1"/>
</dbReference>
<name>A0AAW9K134_CARML</name>
<dbReference type="InterPro" id="IPR011009">
    <property type="entry name" value="Kinase-like_dom_sf"/>
</dbReference>
<dbReference type="InterPro" id="IPR003593">
    <property type="entry name" value="AAA+_ATPase"/>
</dbReference>
<keyword evidence="2" id="KW-0547">Nucleotide-binding</keyword>
<dbReference type="InterPro" id="IPR008271">
    <property type="entry name" value="Ser/Thr_kinase_AS"/>
</dbReference>
<dbReference type="PROSITE" id="PS00108">
    <property type="entry name" value="PROTEIN_KINASE_ST"/>
    <property type="match status" value="1"/>
</dbReference>
<keyword evidence="5" id="KW-0067">ATP-binding</keyword>
<proteinExistence type="inferred from homology"/>
<dbReference type="SUPFAM" id="SSF52540">
    <property type="entry name" value="P-loop containing nucleoside triphosphate hydrolases"/>
    <property type="match status" value="1"/>
</dbReference>
<dbReference type="InterPro" id="IPR027417">
    <property type="entry name" value="P-loop_NTPase"/>
</dbReference>